<comment type="similarity">
    <text evidence="2">Belongs to the TrbL/VirB6 family.</text>
</comment>
<protein>
    <recommendedName>
        <fullName evidence="9">Type IV secretion system protein</fullName>
    </recommendedName>
</protein>
<evidence type="ECO:0008006" key="9">
    <source>
        <dbReference type="Google" id="ProtNLM"/>
    </source>
</evidence>
<evidence type="ECO:0000256" key="1">
    <source>
        <dbReference type="ARBA" id="ARBA00004141"/>
    </source>
</evidence>
<organism evidence="7 8">
    <name type="scientific">Brucella endophytica</name>
    <dbReference type="NCBI Taxonomy" id="1963359"/>
    <lineage>
        <taxon>Bacteria</taxon>
        <taxon>Pseudomonadati</taxon>
        <taxon>Pseudomonadota</taxon>
        <taxon>Alphaproteobacteria</taxon>
        <taxon>Hyphomicrobiales</taxon>
        <taxon>Brucellaceae</taxon>
        <taxon>Brucella/Ochrobactrum group</taxon>
        <taxon>Brucella</taxon>
    </lineage>
</organism>
<dbReference type="InterPro" id="IPR007688">
    <property type="entry name" value="Conjugal_tfr_TrbL/VirB6"/>
</dbReference>
<evidence type="ECO:0000256" key="2">
    <source>
        <dbReference type="ARBA" id="ARBA00007802"/>
    </source>
</evidence>
<dbReference type="Pfam" id="PF04610">
    <property type="entry name" value="TrbL"/>
    <property type="match status" value="1"/>
</dbReference>
<dbReference type="GO" id="GO:0030255">
    <property type="term" value="P:protein secretion by the type IV secretion system"/>
    <property type="evidence" value="ECO:0007669"/>
    <property type="project" value="InterPro"/>
</dbReference>
<keyword evidence="4 6" id="KW-1133">Transmembrane helix</keyword>
<evidence type="ECO:0000256" key="5">
    <source>
        <dbReference type="ARBA" id="ARBA00023136"/>
    </source>
</evidence>
<dbReference type="AlphaFoldDB" id="A0A916SNL0"/>
<evidence type="ECO:0000256" key="3">
    <source>
        <dbReference type="ARBA" id="ARBA00022692"/>
    </source>
</evidence>
<evidence type="ECO:0000313" key="7">
    <source>
        <dbReference type="EMBL" id="GGB09388.1"/>
    </source>
</evidence>
<gene>
    <name evidence="7" type="ORF">GCM10011491_41710</name>
</gene>
<proteinExistence type="inferred from homology"/>
<evidence type="ECO:0000256" key="6">
    <source>
        <dbReference type="SAM" id="Phobius"/>
    </source>
</evidence>
<keyword evidence="3 6" id="KW-0812">Transmembrane</keyword>
<reference evidence="7" key="2">
    <citation type="submission" date="2020-09" db="EMBL/GenBank/DDBJ databases">
        <authorList>
            <person name="Sun Q."/>
            <person name="Zhou Y."/>
        </authorList>
    </citation>
    <scope>NUCLEOTIDE SEQUENCE</scope>
    <source>
        <strain evidence="7">CGMCC 1.15082</strain>
    </source>
</reference>
<accession>A0A916SNL0</accession>
<evidence type="ECO:0000256" key="4">
    <source>
        <dbReference type="ARBA" id="ARBA00022989"/>
    </source>
</evidence>
<feature type="transmembrane region" description="Helical" evidence="6">
    <location>
        <begin position="263"/>
        <end position="284"/>
    </location>
</feature>
<dbReference type="EMBL" id="BMHH01000026">
    <property type="protein sequence ID" value="GGB09388.1"/>
    <property type="molecule type" value="Genomic_DNA"/>
</dbReference>
<feature type="transmembrane region" description="Helical" evidence="6">
    <location>
        <begin position="214"/>
        <end position="243"/>
    </location>
</feature>
<name>A0A916SNL0_9HYPH</name>
<sequence>MRPSSPIEQRAGTGWGVIGVGDFITEIMNKVDTVGSTYVQSAYSSLSAPVIASLKIFFAISVAYYGIRVMLGMSNVSLGEVFKRLSVIMLIMVGLSAWANYQVFIYDIVIDVPESVGNTLFKGFAAGNVSTGAESALQTAWDTGWEAVRAAFAKGGIRSMGAFLVAGLLALANIIFVVSGFFVVAMAKMIAFVLLALGPIFIGLVAFEWSRNWFFSWIGALFTTMCTLMIGYAILGLVLGIGWNTIESVKVAADDLSIMLRDAAEYLFLCVLGAFVFLQVPTLASMVSGGISANVGQSMGVSSLNSARSALGKIGSANRNRIWGTHARQQRMADQRMANAISAGIDGARRRGSAITSAIQNNRN</sequence>
<dbReference type="GO" id="GO:0016020">
    <property type="term" value="C:membrane"/>
    <property type="evidence" value="ECO:0007669"/>
    <property type="project" value="UniProtKB-SubCell"/>
</dbReference>
<feature type="transmembrane region" description="Helical" evidence="6">
    <location>
        <begin position="189"/>
        <end position="207"/>
    </location>
</feature>
<comment type="subcellular location">
    <subcellularLocation>
        <location evidence="1">Membrane</location>
        <topology evidence="1">Multi-pass membrane protein</topology>
    </subcellularLocation>
</comment>
<keyword evidence="8" id="KW-1185">Reference proteome</keyword>
<evidence type="ECO:0000313" key="8">
    <source>
        <dbReference type="Proteomes" id="UP000646478"/>
    </source>
</evidence>
<feature type="transmembrane region" description="Helical" evidence="6">
    <location>
        <begin position="87"/>
        <end position="109"/>
    </location>
</feature>
<dbReference type="Proteomes" id="UP000646478">
    <property type="component" value="Unassembled WGS sequence"/>
</dbReference>
<feature type="transmembrane region" description="Helical" evidence="6">
    <location>
        <begin position="46"/>
        <end position="67"/>
    </location>
</feature>
<comment type="caution">
    <text evidence="7">The sequence shown here is derived from an EMBL/GenBank/DDBJ whole genome shotgun (WGS) entry which is preliminary data.</text>
</comment>
<reference evidence="7" key="1">
    <citation type="journal article" date="2014" name="Int. J. Syst. Evol. Microbiol.">
        <title>Complete genome sequence of Corynebacterium casei LMG S-19264T (=DSM 44701T), isolated from a smear-ripened cheese.</title>
        <authorList>
            <consortium name="US DOE Joint Genome Institute (JGI-PGF)"/>
            <person name="Walter F."/>
            <person name="Albersmeier A."/>
            <person name="Kalinowski J."/>
            <person name="Ruckert C."/>
        </authorList>
    </citation>
    <scope>NUCLEOTIDE SEQUENCE</scope>
    <source>
        <strain evidence="7">CGMCC 1.15082</strain>
    </source>
</reference>
<keyword evidence="5 6" id="KW-0472">Membrane</keyword>
<feature type="transmembrane region" description="Helical" evidence="6">
    <location>
        <begin position="162"/>
        <end position="183"/>
    </location>
</feature>